<evidence type="ECO:0000313" key="1">
    <source>
        <dbReference type="EMBL" id="MEQ2240964.1"/>
    </source>
</evidence>
<comment type="caution">
    <text evidence="1">The sequence shown here is derived from an EMBL/GenBank/DDBJ whole genome shotgun (WGS) entry which is preliminary data.</text>
</comment>
<accession>A0ABV0U701</accession>
<keyword evidence="2" id="KW-1185">Reference proteome</keyword>
<protein>
    <submittedName>
        <fullName evidence="1">Uncharacterized protein</fullName>
    </submittedName>
</protein>
<reference evidence="1 2" key="1">
    <citation type="submission" date="2021-06" db="EMBL/GenBank/DDBJ databases">
        <authorList>
            <person name="Palmer J.M."/>
        </authorList>
    </citation>
    <scope>NUCLEOTIDE SEQUENCE [LARGE SCALE GENOMIC DNA]</scope>
    <source>
        <strain evidence="2">if_2019</strain>
        <tissue evidence="1">Muscle</tissue>
    </source>
</reference>
<evidence type="ECO:0000313" key="2">
    <source>
        <dbReference type="Proteomes" id="UP001482620"/>
    </source>
</evidence>
<organism evidence="1 2">
    <name type="scientific">Ilyodon furcidens</name>
    <name type="common">goldbreast splitfin</name>
    <dbReference type="NCBI Taxonomy" id="33524"/>
    <lineage>
        <taxon>Eukaryota</taxon>
        <taxon>Metazoa</taxon>
        <taxon>Chordata</taxon>
        <taxon>Craniata</taxon>
        <taxon>Vertebrata</taxon>
        <taxon>Euteleostomi</taxon>
        <taxon>Actinopterygii</taxon>
        <taxon>Neopterygii</taxon>
        <taxon>Teleostei</taxon>
        <taxon>Neoteleostei</taxon>
        <taxon>Acanthomorphata</taxon>
        <taxon>Ovalentaria</taxon>
        <taxon>Atherinomorphae</taxon>
        <taxon>Cyprinodontiformes</taxon>
        <taxon>Goodeidae</taxon>
        <taxon>Ilyodon</taxon>
    </lineage>
</organism>
<sequence>MSSSCEDRPASHTLQSEEIQGDLLKTCCRPAVLLDRDGLGKRTTATTLLCLVTSTLFAAQLNYLVDTAAS</sequence>
<name>A0ABV0U701_9TELE</name>
<proteinExistence type="predicted"/>
<gene>
    <name evidence="1" type="ORF">ILYODFUR_020482</name>
</gene>
<dbReference type="EMBL" id="JAHRIQ010060042">
    <property type="protein sequence ID" value="MEQ2240964.1"/>
    <property type="molecule type" value="Genomic_DNA"/>
</dbReference>
<dbReference type="Proteomes" id="UP001482620">
    <property type="component" value="Unassembled WGS sequence"/>
</dbReference>